<organism evidence="1 2">
    <name type="scientific">Elysia crispata</name>
    <name type="common">lettuce slug</name>
    <dbReference type="NCBI Taxonomy" id="231223"/>
    <lineage>
        <taxon>Eukaryota</taxon>
        <taxon>Metazoa</taxon>
        <taxon>Spiralia</taxon>
        <taxon>Lophotrochozoa</taxon>
        <taxon>Mollusca</taxon>
        <taxon>Gastropoda</taxon>
        <taxon>Heterobranchia</taxon>
        <taxon>Euthyneura</taxon>
        <taxon>Panpulmonata</taxon>
        <taxon>Sacoglossa</taxon>
        <taxon>Placobranchoidea</taxon>
        <taxon>Plakobranchidae</taxon>
        <taxon>Elysia</taxon>
    </lineage>
</organism>
<protein>
    <submittedName>
        <fullName evidence="1">Uncharacterized protein</fullName>
    </submittedName>
</protein>
<proteinExistence type="predicted"/>
<keyword evidence="2" id="KW-1185">Reference proteome</keyword>
<dbReference type="EMBL" id="JAWDGP010006085">
    <property type="protein sequence ID" value="KAK3747457.1"/>
    <property type="molecule type" value="Genomic_DNA"/>
</dbReference>
<dbReference type="Proteomes" id="UP001283361">
    <property type="component" value="Unassembled WGS sequence"/>
</dbReference>
<reference evidence="1" key="1">
    <citation type="journal article" date="2023" name="G3 (Bethesda)">
        <title>A reference genome for the long-term kleptoplast-retaining sea slug Elysia crispata morphotype clarki.</title>
        <authorList>
            <person name="Eastman K.E."/>
            <person name="Pendleton A.L."/>
            <person name="Shaikh M.A."/>
            <person name="Suttiyut T."/>
            <person name="Ogas R."/>
            <person name="Tomko P."/>
            <person name="Gavelis G."/>
            <person name="Widhalm J.R."/>
            <person name="Wisecaver J.H."/>
        </authorList>
    </citation>
    <scope>NUCLEOTIDE SEQUENCE</scope>
    <source>
        <strain evidence="1">ECLA1</strain>
    </source>
</reference>
<dbReference type="AlphaFoldDB" id="A0AAE0YJZ9"/>
<evidence type="ECO:0000313" key="1">
    <source>
        <dbReference type="EMBL" id="KAK3747457.1"/>
    </source>
</evidence>
<gene>
    <name evidence="1" type="ORF">RRG08_015569</name>
</gene>
<comment type="caution">
    <text evidence="1">The sequence shown here is derived from an EMBL/GenBank/DDBJ whole genome shotgun (WGS) entry which is preliminary data.</text>
</comment>
<accession>A0AAE0YJZ9</accession>
<sequence>MTKKMTGVQLHNSLLYEPVFPIAEAALPLKSIWYNQNVLSRVDLFPEGEQTGFGGNSQEVIALYSHSESDRRRWHEHSTRCRGRENVFLRWVGPSELHQLDLKYFRRVIFHVSFPSLREEFSDFFIALFP</sequence>
<name>A0AAE0YJZ9_9GAST</name>
<evidence type="ECO:0000313" key="2">
    <source>
        <dbReference type="Proteomes" id="UP001283361"/>
    </source>
</evidence>